<dbReference type="Proteomes" id="UP000479531">
    <property type="component" value="Unassembled WGS sequence"/>
</dbReference>
<evidence type="ECO:0000313" key="1">
    <source>
        <dbReference type="EMBL" id="MVQ47151.1"/>
    </source>
</evidence>
<gene>
    <name evidence="1" type="ORF">GCK47_16030</name>
</gene>
<protein>
    <recommendedName>
        <fullName evidence="3">DNA-binding protein</fullName>
    </recommendedName>
</protein>
<dbReference type="EMBL" id="WGGT01000024">
    <property type="protein sequence ID" value="MVQ47151.1"/>
    <property type="molecule type" value="Genomic_DNA"/>
</dbReference>
<dbReference type="AlphaFoldDB" id="A0A6L6XIW1"/>
<sequence length="65" mass="7429">MAEEKRFLSAADVSQIMECSTSRAYSLIRQLNAEMTEKGFIVMAGKINAKYFYERIYDGEGAEHE</sequence>
<organism evidence="1 2">
    <name type="scientific">Roseburia intestinalis</name>
    <dbReference type="NCBI Taxonomy" id="166486"/>
    <lineage>
        <taxon>Bacteria</taxon>
        <taxon>Bacillati</taxon>
        <taxon>Bacillota</taxon>
        <taxon>Clostridia</taxon>
        <taxon>Lachnospirales</taxon>
        <taxon>Lachnospiraceae</taxon>
        <taxon>Roseburia</taxon>
    </lineage>
</organism>
<dbReference type="RefSeq" id="WP_157350986.1">
    <property type="nucleotide sequence ID" value="NZ_WGGT01000024.1"/>
</dbReference>
<evidence type="ECO:0000313" key="2">
    <source>
        <dbReference type="Proteomes" id="UP000479531"/>
    </source>
</evidence>
<proteinExistence type="predicted"/>
<reference evidence="1 2" key="1">
    <citation type="submission" date="2019-10" db="EMBL/GenBank/DDBJ databases">
        <title>Roseburia spp. ameliorate alcoholic fatty liver via restoration of gut barrier function.</title>
        <authorList>
            <person name="Seo B."/>
            <person name="Ko G."/>
        </authorList>
    </citation>
    <scope>NUCLEOTIDE SEQUENCE [LARGE SCALE GENOMIC DNA]</scope>
    <source>
        <strain evidence="1 2">SNUG30017</strain>
    </source>
</reference>
<name>A0A6L6XIW1_9FIRM</name>
<comment type="caution">
    <text evidence="1">The sequence shown here is derived from an EMBL/GenBank/DDBJ whole genome shotgun (WGS) entry which is preliminary data.</text>
</comment>
<evidence type="ECO:0008006" key="3">
    <source>
        <dbReference type="Google" id="ProtNLM"/>
    </source>
</evidence>
<accession>A0A6L6XIW1</accession>